<dbReference type="AlphaFoldDB" id="A1ZIN5"/>
<dbReference type="Proteomes" id="UP000004095">
    <property type="component" value="Unassembled WGS sequence"/>
</dbReference>
<keyword evidence="3" id="KW-1185">Reference proteome</keyword>
<proteinExistence type="predicted"/>
<name>A1ZIN5_MICM2</name>
<dbReference type="EMBL" id="AAWS01000045">
    <property type="protein sequence ID" value="EAY25644.1"/>
    <property type="molecule type" value="Genomic_DNA"/>
</dbReference>
<comment type="caution">
    <text evidence="2">The sequence shown here is derived from an EMBL/GenBank/DDBJ whole genome shotgun (WGS) entry which is preliminary data.</text>
</comment>
<dbReference type="EMBL" id="AAWS01000009">
    <property type="protein sequence ID" value="EAY29903.1"/>
    <property type="molecule type" value="Genomic_DNA"/>
</dbReference>
<sequence>MPLSIPHKSSTNSFLVSYQEDKKRNRVLGFVGKLGLIDYFQKK</sequence>
<organism evidence="2 3">
    <name type="scientific">Microscilla marina ATCC 23134</name>
    <dbReference type="NCBI Taxonomy" id="313606"/>
    <lineage>
        <taxon>Bacteria</taxon>
        <taxon>Pseudomonadati</taxon>
        <taxon>Bacteroidota</taxon>
        <taxon>Cytophagia</taxon>
        <taxon>Cytophagales</taxon>
        <taxon>Microscillaceae</taxon>
        <taxon>Microscilla</taxon>
    </lineage>
</organism>
<reference evidence="2 3" key="1">
    <citation type="submission" date="2007-01" db="EMBL/GenBank/DDBJ databases">
        <authorList>
            <person name="Haygood M."/>
            <person name="Podell S."/>
            <person name="Anderson C."/>
            <person name="Hopkinson B."/>
            <person name="Roe K."/>
            <person name="Barbeau K."/>
            <person name="Gaasterland T."/>
            <person name="Ferriera S."/>
            <person name="Johnson J."/>
            <person name="Kravitz S."/>
            <person name="Beeson K."/>
            <person name="Sutton G."/>
            <person name="Rogers Y.-H."/>
            <person name="Friedman R."/>
            <person name="Frazier M."/>
            <person name="Venter J.C."/>
        </authorList>
    </citation>
    <scope>NUCLEOTIDE SEQUENCE [LARGE SCALE GENOMIC DNA]</scope>
    <source>
        <strain evidence="2 3">ATCC 23134</strain>
    </source>
</reference>
<evidence type="ECO:0000313" key="1">
    <source>
        <dbReference type="EMBL" id="EAY25644.1"/>
    </source>
</evidence>
<gene>
    <name evidence="2" type="ORF">M23134_05776</name>
    <name evidence="1" type="ORF">M23134_07295</name>
</gene>
<evidence type="ECO:0000313" key="3">
    <source>
        <dbReference type="Proteomes" id="UP000004095"/>
    </source>
</evidence>
<protein>
    <submittedName>
        <fullName evidence="2">Uncharacterized protein</fullName>
    </submittedName>
</protein>
<accession>A1ZIN5</accession>
<evidence type="ECO:0000313" key="2">
    <source>
        <dbReference type="EMBL" id="EAY29903.1"/>
    </source>
</evidence>